<dbReference type="STRING" id="525904.Tter_0118"/>
<dbReference type="InterPro" id="IPR006204">
    <property type="entry name" value="GHMP_kinase_N_dom"/>
</dbReference>
<keyword evidence="2 7" id="KW-0808">Transferase</keyword>
<dbReference type="PANTHER" id="PTHR20861:SF1">
    <property type="entry name" value="HOMOSERINE KINASE"/>
    <property type="match status" value="1"/>
</dbReference>
<dbReference type="GO" id="GO:0005524">
    <property type="term" value="F:ATP binding"/>
    <property type="evidence" value="ECO:0007669"/>
    <property type="project" value="UniProtKB-UniRule"/>
</dbReference>
<evidence type="ECO:0000256" key="2">
    <source>
        <dbReference type="ARBA" id="ARBA00022679"/>
    </source>
</evidence>
<dbReference type="EMBL" id="CP001825">
    <property type="protein sequence ID" value="ACZ41040.1"/>
    <property type="molecule type" value="Genomic_DNA"/>
</dbReference>
<evidence type="ECO:0000259" key="9">
    <source>
        <dbReference type="Pfam" id="PF00288"/>
    </source>
</evidence>
<keyword evidence="1 7" id="KW-0028">Amino-acid biosynthesis</keyword>
<dbReference type="GO" id="GO:0009088">
    <property type="term" value="P:threonine biosynthetic process"/>
    <property type="evidence" value="ECO:0007669"/>
    <property type="project" value="UniProtKB-UniRule"/>
</dbReference>
<dbReference type="EC" id="2.7.1.39" evidence="7 8"/>
<keyword evidence="3 7" id="KW-0791">Threonine biosynthesis</keyword>
<comment type="pathway">
    <text evidence="7">Amino-acid biosynthesis; L-threonine biosynthesis; L-threonine from L-aspartate: step 4/5.</text>
</comment>
<dbReference type="Gene3D" id="3.30.230.10">
    <property type="match status" value="1"/>
</dbReference>
<dbReference type="KEGG" id="ttr:Tter_0118"/>
<evidence type="ECO:0000256" key="4">
    <source>
        <dbReference type="ARBA" id="ARBA00022741"/>
    </source>
</evidence>
<dbReference type="InterPro" id="IPR020568">
    <property type="entry name" value="Ribosomal_Su5_D2-typ_SF"/>
</dbReference>
<dbReference type="OrthoDB" id="9769912at2"/>
<reference evidence="12" key="1">
    <citation type="journal article" date="2010" name="Stand. Genomic Sci.">
        <title>Complete genome sequence of 'Thermobaculum terrenum' type strain (YNP1).</title>
        <authorList>
            <person name="Kiss H."/>
            <person name="Cleland D."/>
            <person name="Lapidus A."/>
            <person name="Lucas S."/>
            <person name="Glavina Del Rio T."/>
            <person name="Nolan M."/>
            <person name="Tice H."/>
            <person name="Han C."/>
            <person name="Goodwin L."/>
            <person name="Pitluck S."/>
            <person name="Liolios K."/>
            <person name="Ivanova N."/>
            <person name="Mavromatis K."/>
            <person name="Ovchinnikova G."/>
            <person name="Pati A."/>
            <person name="Chen A."/>
            <person name="Palaniappan K."/>
            <person name="Land M."/>
            <person name="Hauser L."/>
            <person name="Chang Y."/>
            <person name="Jeffries C."/>
            <person name="Lu M."/>
            <person name="Brettin T."/>
            <person name="Detter J."/>
            <person name="Goker M."/>
            <person name="Tindall B."/>
            <person name="Beck B."/>
            <person name="McDermott T."/>
            <person name="Woyke T."/>
            <person name="Bristow J."/>
            <person name="Eisen J."/>
            <person name="Markowitz V."/>
            <person name="Hugenholtz P."/>
            <person name="Kyrpides N."/>
            <person name="Klenk H."/>
            <person name="Cheng J."/>
        </authorList>
    </citation>
    <scope>NUCLEOTIDE SEQUENCE [LARGE SCALE GENOMIC DNA]</scope>
    <source>
        <strain evidence="12">ATCC BAA-798 / YNP1</strain>
    </source>
</reference>
<comment type="catalytic activity">
    <reaction evidence="7">
        <text>L-homoserine + ATP = O-phospho-L-homoserine + ADP + H(+)</text>
        <dbReference type="Rhea" id="RHEA:13985"/>
        <dbReference type="ChEBI" id="CHEBI:15378"/>
        <dbReference type="ChEBI" id="CHEBI:30616"/>
        <dbReference type="ChEBI" id="CHEBI:57476"/>
        <dbReference type="ChEBI" id="CHEBI:57590"/>
        <dbReference type="ChEBI" id="CHEBI:456216"/>
        <dbReference type="EC" id="2.7.1.39"/>
    </reaction>
</comment>
<dbReference type="InterPro" id="IPR013750">
    <property type="entry name" value="GHMP_kinase_C_dom"/>
</dbReference>
<keyword evidence="4 7" id="KW-0547">Nucleotide-binding</keyword>
<protein>
    <recommendedName>
        <fullName evidence="7 8">Homoserine kinase</fullName>
        <shortName evidence="7">HK</shortName>
        <shortName evidence="7">HSK</shortName>
        <ecNumber evidence="7 8">2.7.1.39</ecNumber>
    </recommendedName>
</protein>
<proteinExistence type="inferred from homology"/>
<dbReference type="GO" id="GO:0005737">
    <property type="term" value="C:cytoplasm"/>
    <property type="evidence" value="ECO:0007669"/>
    <property type="project" value="UniProtKB-SubCell"/>
</dbReference>
<keyword evidence="6 7" id="KW-0067">ATP-binding</keyword>
<evidence type="ECO:0000256" key="8">
    <source>
        <dbReference type="NCBIfam" id="TIGR00191"/>
    </source>
</evidence>
<evidence type="ECO:0000256" key="1">
    <source>
        <dbReference type="ARBA" id="ARBA00022605"/>
    </source>
</evidence>
<comment type="function">
    <text evidence="7">Catalyzes the ATP-dependent phosphorylation of L-homoserine to L-homoserine phosphate.</text>
</comment>
<evidence type="ECO:0000256" key="5">
    <source>
        <dbReference type="ARBA" id="ARBA00022777"/>
    </source>
</evidence>
<evidence type="ECO:0000256" key="3">
    <source>
        <dbReference type="ARBA" id="ARBA00022697"/>
    </source>
</evidence>
<dbReference type="Pfam" id="PF00288">
    <property type="entry name" value="GHMP_kinases_N"/>
    <property type="match status" value="1"/>
</dbReference>
<dbReference type="HAMAP" id="MF_00384">
    <property type="entry name" value="Homoser_kinase"/>
    <property type="match status" value="1"/>
</dbReference>
<dbReference type="SUPFAM" id="SSF55060">
    <property type="entry name" value="GHMP Kinase, C-terminal domain"/>
    <property type="match status" value="1"/>
</dbReference>
<feature type="domain" description="GHMP kinase N-terminal" evidence="9">
    <location>
        <begin position="60"/>
        <end position="138"/>
    </location>
</feature>
<dbReference type="InterPro" id="IPR014721">
    <property type="entry name" value="Ribsml_uS5_D2-typ_fold_subgr"/>
</dbReference>
<dbReference type="HOGENOM" id="CLU_041243_0_2_0"/>
<comment type="caution">
    <text evidence="7">Lacks conserved residue(s) required for the propagation of feature annotation.</text>
</comment>
<comment type="similarity">
    <text evidence="7">Belongs to the GHMP kinase family. Homoserine kinase subfamily.</text>
</comment>
<evidence type="ECO:0000256" key="7">
    <source>
        <dbReference type="HAMAP-Rule" id="MF_00384"/>
    </source>
</evidence>
<keyword evidence="12" id="KW-1185">Reference proteome</keyword>
<comment type="subcellular location">
    <subcellularLocation>
        <location evidence="7">Cytoplasm</location>
    </subcellularLocation>
</comment>
<dbReference type="InterPro" id="IPR000870">
    <property type="entry name" value="Homoserine_kinase"/>
</dbReference>
<dbReference type="Proteomes" id="UP000000323">
    <property type="component" value="Chromosome 1"/>
</dbReference>
<evidence type="ECO:0000256" key="6">
    <source>
        <dbReference type="ARBA" id="ARBA00022840"/>
    </source>
</evidence>
<dbReference type="PANTHER" id="PTHR20861">
    <property type="entry name" value="HOMOSERINE/4-DIPHOSPHOCYTIDYL-2-C-METHYL-D-ERYTHRITOL KINASE"/>
    <property type="match status" value="1"/>
</dbReference>
<dbReference type="PRINTS" id="PR00958">
    <property type="entry name" value="HOMSERKINASE"/>
</dbReference>
<dbReference type="eggNOG" id="COG0083">
    <property type="taxonomic scope" value="Bacteria"/>
</dbReference>
<dbReference type="InterPro" id="IPR036554">
    <property type="entry name" value="GHMP_kinase_C_sf"/>
</dbReference>
<dbReference type="AlphaFoldDB" id="D1CDN4"/>
<dbReference type="UniPathway" id="UPA00050">
    <property type="reaction ID" value="UER00064"/>
</dbReference>
<feature type="domain" description="GHMP kinase C-terminal" evidence="10">
    <location>
        <begin position="214"/>
        <end position="267"/>
    </location>
</feature>
<accession>D1CDN4</accession>
<gene>
    <name evidence="7" type="primary">thrB</name>
    <name evidence="11" type="ordered locus">Tter_0118</name>
</gene>
<dbReference type="NCBIfam" id="TIGR00191">
    <property type="entry name" value="thrB"/>
    <property type="match status" value="1"/>
</dbReference>
<evidence type="ECO:0000313" key="12">
    <source>
        <dbReference type="Proteomes" id="UP000000323"/>
    </source>
</evidence>
<dbReference type="RefSeq" id="WP_012874075.1">
    <property type="nucleotide sequence ID" value="NC_013525.1"/>
</dbReference>
<keyword evidence="7" id="KW-0963">Cytoplasm</keyword>
<dbReference type="Pfam" id="PF08544">
    <property type="entry name" value="GHMP_kinases_C"/>
    <property type="match status" value="1"/>
</dbReference>
<evidence type="ECO:0000259" key="10">
    <source>
        <dbReference type="Pfam" id="PF08544"/>
    </source>
</evidence>
<keyword evidence="5 7" id="KW-0418">Kinase</keyword>
<evidence type="ECO:0000313" key="11">
    <source>
        <dbReference type="EMBL" id="ACZ41040.1"/>
    </source>
</evidence>
<dbReference type="SUPFAM" id="SSF54211">
    <property type="entry name" value="Ribosomal protein S5 domain 2-like"/>
    <property type="match status" value="1"/>
</dbReference>
<dbReference type="PIRSF" id="PIRSF000676">
    <property type="entry name" value="Homoser_kin"/>
    <property type="match status" value="1"/>
</dbReference>
<organism evidence="11 12">
    <name type="scientific">Thermobaculum terrenum (strain ATCC BAA-798 / CCMEE 7001 / YNP1)</name>
    <dbReference type="NCBI Taxonomy" id="525904"/>
    <lineage>
        <taxon>Bacteria</taxon>
        <taxon>Bacillati</taxon>
        <taxon>Chloroflexota</taxon>
        <taxon>Chloroflexia</taxon>
        <taxon>Candidatus Thermobaculales</taxon>
        <taxon>Candidatus Thermobaculaceae</taxon>
        <taxon>Thermobaculum</taxon>
    </lineage>
</organism>
<dbReference type="GO" id="GO:0004413">
    <property type="term" value="F:homoserine kinase activity"/>
    <property type="evidence" value="ECO:0007669"/>
    <property type="project" value="UniProtKB-UniRule"/>
</dbReference>
<dbReference type="Gene3D" id="3.30.70.890">
    <property type="entry name" value="GHMP kinase, C-terminal domain"/>
    <property type="match status" value="1"/>
</dbReference>
<name>D1CDN4_THET1</name>
<sequence>MRIHVRVPAASGNLGSGFDCAGMALALYNEAILDTDAKGVVIEGEGADFLPREESNACLKAMMELASRLDCQLPSFGLRLINRIPIGRGLASSGAAALAGLLLANELLGCPKDREQIMELATELEGHPDNVAAALLGGITISAWDGSKVHTVRIDPDPSMKAVLWVPDSQVYTKHARSILPKQVSMQDAVFNLSRAALMAASFARGEYNLLQVATQDRLHQPYRASLVKGLQESMLSALEAGALATWISGAGPSVLALCIDNVQAVELALWHIASKYNDGKVMTLEIDTCGAQVTKMAEEVEV</sequence>